<keyword evidence="3" id="KW-0597">Phosphoprotein</keyword>
<dbReference type="SUPFAM" id="SSF55874">
    <property type="entry name" value="ATPase domain of HSP90 chaperone/DNA topoisomerase II/histidine kinase"/>
    <property type="match status" value="1"/>
</dbReference>
<comment type="caution">
    <text evidence="12">The sequence shown here is derived from an EMBL/GenBank/DDBJ whole genome shotgun (WGS) entry which is preliminary data.</text>
</comment>
<feature type="transmembrane region" description="Helical" evidence="10">
    <location>
        <begin position="48"/>
        <end position="67"/>
    </location>
</feature>
<evidence type="ECO:0000256" key="9">
    <source>
        <dbReference type="SAM" id="MobiDB-lite"/>
    </source>
</evidence>
<comment type="catalytic activity">
    <reaction evidence="1">
        <text>ATP + protein L-histidine = ADP + protein N-phospho-L-histidine.</text>
        <dbReference type="EC" id="2.7.13.3"/>
    </reaction>
</comment>
<dbReference type="Proteomes" id="UP000315353">
    <property type="component" value="Unassembled WGS sequence"/>
</dbReference>
<evidence type="ECO:0000259" key="11">
    <source>
        <dbReference type="Pfam" id="PF07730"/>
    </source>
</evidence>
<dbReference type="PANTHER" id="PTHR24421:SF10">
    <property type="entry name" value="NITRATE_NITRITE SENSOR PROTEIN NARQ"/>
    <property type="match status" value="1"/>
</dbReference>
<evidence type="ECO:0000256" key="8">
    <source>
        <dbReference type="ARBA" id="ARBA00023012"/>
    </source>
</evidence>
<protein>
    <recommendedName>
        <fullName evidence="2">histidine kinase</fullName>
        <ecNumber evidence="2">2.7.13.3</ecNumber>
    </recommendedName>
</protein>
<dbReference type="GO" id="GO:0016020">
    <property type="term" value="C:membrane"/>
    <property type="evidence" value="ECO:0007669"/>
    <property type="project" value="InterPro"/>
</dbReference>
<keyword evidence="10" id="KW-0472">Membrane</keyword>
<evidence type="ECO:0000256" key="3">
    <source>
        <dbReference type="ARBA" id="ARBA00022553"/>
    </source>
</evidence>
<proteinExistence type="predicted"/>
<sequence length="396" mass="42258">MAPTDSLFIKLRDGFRFNATTILLLSTAVALYAVAWPTSFQTHTLVSHNIHLAIIPLLAATGTWPVLTALRWPGRSWAFVALSCLVCVPFRDNPDFALGWPVAFHLALAFTLGVAIVKASDKVAVAAVLGSTALMAFNPAEVRAGWVVGVIVWSIFFLLLRWLLASRASLRLESSRASEESQLRVMAEERNRLSRDLHDVVAHQMSMIVVQAQSAPYRLQGVTPAIHAEFDSLSSTAREALNQVRELLGVLRSDAEEGAMTPVGADQIEPTLAAARRAGMDISWVIDADVAHINETAGVVLQRVLQECLSNASRHAPGAKVLVALHGTQHEGKNWAQLKVDNGPAAAGSLRPPEHGGGSGIEGMSARVRTVGGAFSALPAADGGFSVAAEIPLNAR</sequence>
<gene>
    <name evidence="12" type="ORF">CFL01nite_19340</name>
</gene>
<reference evidence="12 13" key="1">
    <citation type="submission" date="2019-06" db="EMBL/GenBank/DDBJ databases">
        <title>Whole genome shotgun sequence of Corynebacterium flavescens NBRC 14136.</title>
        <authorList>
            <person name="Hosoyama A."/>
            <person name="Uohara A."/>
            <person name="Ohji S."/>
            <person name="Ichikawa N."/>
        </authorList>
    </citation>
    <scope>NUCLEOTIDE SEQUENCE [LARGE SCALE GENOMIC DNA]</scope>
    <source>
        <strain evidence="12 13">NBRC 14136</strain>
    </source>
</reference>
<dbReference type="Pfam" id="PF07730">
    <property type="entry name" value="HisKA_3"/>
    <property type="match status" value="1"/>
</dbReference>
<dbReference type="CDD" id="cd16917">
    <property type="entry name" value="HATPase_UhpB-NarQ-NarX-like"/>
    <property type="match status" value="1"/>
</dbReference>
<feature type="transmembrane region" description="Helical" evidence="10">
    <location>
        <begin position="97"/>
        <end position="116"/>
    </location>
</feature>
<feature type="region of interest" description="Disordered" evidence="9">
    <location>
        <begin position="343"/>
        <end position="363"/>
    </location>
</feature>
<dbReference type="InterPro" id="IPR050482">
    <property type="entry name" value="Sensor_HK_TwoCompSys"/>
</dbReference>
<feature type="transmembrane region" description="Helical" evidence="10">
    <location>
        <begin position="146"/>
        <end position="164"/>
    </location>
</feature>
<dbReference type="AlphaFoldDB" id="A0AB73B954"/>
<evidence type="ECO:0000256" key="1">
    <source>
        <dbReference type="ARBA" id="ARBA00000085"/>
    </source>
</evidence>
<keyword evidence="5" id="KW-0547">Nucleotide-binding</keyword>
<dbReference type="GeneID" id="82881327"/>
<dbReference type="PANTHER" id="PTHR24421">
    <property type="entry name" value="NITRATE/NITRITE SENSOR PROTEIN NARX-RELATED"/>
    <property type="match status" value="1"/>
</dbReference>
<dbReference type="GO" id="GO:0046983">
    <property type="term" value="F:protein dimerization activity"/>
    <property type="evidence" value="ECO:0007669"/>
    <property type="project" value="InterPro"/>
</dbReference>
<feature type="domain" description="Signal transduction histidine kinase subgroup 3 dimerisation and phosphoacceptor" evidence="11">
    <location>
        <begin position="189"/>
        <end position="255"/>
    </location>
</feature>
<keyword evidence="7" id="KW-0067">ATP-binding</keyword>
<dbReference type="EMBL" id="BJNB01000034">
    <property type="protein sequence ID" value="GEB98439.1"/>
    <property type="molecule type" value="Genomic_DNA"/>
</dbReference>
<accession>A0AB73B954</accession>
<organism evidence="12 13">
    <name type="scientific">Corynebacterium flavescens</name>
    <dbReference type="NCBI Taxonomy" id="28028"/>
    <lineage>
        <taxon>Bacteria</taxon>
        <taxon>Bacillati</taxon>
        <taxon>Actinomycetota</taxon>
        <taxon>Actinomycetes</taxon>
        <taxon>Mycobacteriales</taxon>
        <taxon>Corynebacteriaceae</taxon>
        <taxon>Corynebacterium</taxon>
    </lineage>
</organism>
<keyword evidence="10" id="KW-0812">Transmembrane</keyword>
<evidence type="ECO:0000313" key="12">
    <source>
        <dbReference type="EMBL" id="GEB98439.1"/>
    </source>
</evidence>
<dbReference type="GO" id="GO:0000155">
    <property type="term" value="F:phosphorelay sensor kinase activity"/>
    <property type="evidence" value="ECO:0007669"/>
    <property type="project" value="InterPro"/>
</dbReference>
<evidence type="ECO:0000256" key="10">
    <source>
        <dbReference type="SAM" id="Phobius"/>
    </source>
</evidence>
<evidence type="ECO:0000256" key="5">
    <source>
        <dbReference type="ARBA" id="ARBA00022741"/>
    </source>
</evidence>
<dbReference type="RefSeq" id="WP_084559212.1">
    <property type="nucleotide sequence ID" value="NZ_BJNB01000034.1"/>
</dbReference>
<keyword evidence="10" id="KW-1133">Transmembrane helix</keyword>
<dbReference type="Gene3D" id="3.30.565.10">
    <property type="entry name" value="Histidine kinase-like ATPase, C-terminal domain"/>
    <property type="match status" value="1"/>
</dbReference>
<evidence type="ECO:0000256" key="4">
    <source>
        <dbReference type="ARBA" id="ARBA00022679"/>
    </source>
</evidence>
<keyword evidence="8" id="KW-0902">Two-component regulatory system</keyword>
<evidence type="ECO:0000313" key="13">
    <source>
        <dbReference type="Proteomes" id="UP000315353"/>
    </source>
</evidence>
<name>A0AB73B954_CORFL</name>
<dbReference type="InterPro" id="IPR036890">
    <property type="entry name" value="HATPase_C_sf"/>
</dbReference>
<dbReference type="InterPro" id="IPR011712">
    <property type="entry name" value="Sig_transdc_His_kin_sub3_dim/P"/>
</dbReference>
<feature type="transmembrane region" description="Helical" evidence="10">
    <location>
        <begin position="17"/>
        <end position="36"/>
    </location>
</feature>
<evidence type="ECO:0000256" key="7">
    <source>
        <dbReference type="ARBA" id="ARBA00022840"/>
    </source>
</evidence>
<dbReference type="Gene3D" id="1.20.5.1930">
    <property type="match status" value="1"/>
</dbReference>
<evidence type="ECO:0000256" key="6">
    <source>
        <dbReference type="ARBA" id="ARBA00022777"/>
    </source>
</evidence>
<keyword evidence="4" id="KW-0808">Transferase</keyword>
<keyword evidence="6" id="KW-0418">Kinase</keyword>
<dbReference type="EC" id="2.7.13.3" evidence="2"/>
<dbReference type="GO" id="GO:0005524">
    <property type="term" value="F:ATP binding"/>
    <property type="evidence" value="ECO:0007669"/>
    <property type="project" value="UniProtKB-KW"/>
</dbReference>
<evidence type="ECO:0000256" key="2">
    <source>
        <dbReference type="ARBA" id="ARBA00012438"/>
    </source>
</evidence>